<dbReference type="Pfam" id="PF22936">
    <property type="entry name" value="Pol_BBD"/>
    <property type="match status" value="1"/>
</dbReference>
<dbReference type="Gramene" id="Pp3c15_11830V3.1">
    <property type="protein sequence ID" value="Pp3c15_11830V3.1"/>
    <property type="gene ID" value="Pp3c15_11830"/>
</dbReference>
<evidence type="ECO:0000313" key="2">
    <source>
        <dbReference type="EMBL" id="PNR39360.1"/>
    </source>
</evidence>
<dbReference type="EMBL" id="ABEU02000015">
    <property type="protein sequence ID" value="PNR39360.1"/>
    <property type="molecule type" value="Genomic_DNA"/>
</dbReference>
<dbReference type="InterPro" id="IPR054722">
    <property type="entry name" value="PolX-like_BBD"/>
</dbReference>
<reference evidence="3" key="3">
    <citation type="submission" date="2020-12" db="UniProtKB">
        <authorList>
            <consortium name="EnsemblPlants"/>
        </authorList>
    </citation>
    <scope>IDENTIFICATION</scope>
</reference>
<organism evidence="2">
    <name type="scientific">Physcomitrium patens</name>
    <name type="common">Spreading-leaved earth moss</name>
    <name type="synonym">Physcomitrella patens</name>
    <dbReference type="NCBI Taxonomy" id="3218"/>
    <lineage>
        <taxon>Eukaryota</taxon>
        <taxon>Viridiplantae</taxon>
        <taxon>Streptophyta</taxon>
        <taxon>Embryophyta</taxon>
        <taxon>Bryophyta</taxon>
        <taxon>Bryophytina</taxon>
        <taxon>Bryopsida</taxon>
        <taxon>Funariidae</taxon>
        <taxon>Funariales</taxon>
        <taxon>Funariaceae</taxon>
        <taxon>Physcomitrium</taxon>
    </lineage>
</organism>
<feature type="domain" description="Retrovirus-related Pol polyprotein from transposon TNT 1-94-like beta-barrel" evidence="1">
    <location>
        <begin position="45"/>
        <end position="92"/>
    </location>
</feature>
<dbReference type="InParanoid" id="A0A2K1JCU9"/>
<protein>
    <recommendedName>
        <fullName evidence="1">Retrovirus-related Pol polyprotein from transposon TNT 1-94-like beta-barrel domain-containing protein</fullName>
    </recommendedName>
</protein>
<dbReference type="AlphaFoldDB" id="A0A2K1JCU9"/>
<dbReference type="Proteomes" id="UP000006727">
    <property type="component" value="Chromosome 15"/>
</dbReference>
<proteinExistence type="predicted"/>
<sequence length="148" mass="17154">MKKDTSIIDHLNIFNRIMYELPLVTTLLYGKNTIEVEEVITILLLNKIKMRPNGNIQIKIFNGIIKTLLNIIHVLDLKNNLTSLGIINSNGCKYNIKDRILEIINRVLVIMKGQKCEKLIVHHFMTSSTPQKNEVIEKMNKILLKKIY</sequence>
<reference evidence="2 4" key="1">
    <citation type="journal article" date="2008" name="Science">
        <title>The Physcomitrella genome reveals evolutionary insights into the conquest of land by plants.</title>
        <authorList>
            <person name="Rensing S."/>
            <person name="Lang D."/>
            <person name="Zimmer A."/>
            <person name="Terry A."/>
            <person name="Salamov A."/>
            <person name="Shapiro H."/>
            <person name="Nishiyama T."/>
            <person name="Perroud P.-F."/>
            <person name="Lindquist E."/>
            <person name="Kamisugi Y."/>
            <person name="Tanahashi T."/>
            <person name="Sakakibara K."/>
            <person name="Fujita T."/>
            <person name="Oishi K."/>
            <person name="Shin-I T."/>
            <person name="Kuroki Y."/>
            <person name="Toyoda A."/>
            <person name="Suzuki Y."/>
            <person name="Hashimoto A."/>
            <person name="Yamaguchi K."/>
            <person name="Sugano A."/>
            <person name="Kohara Y."/>
            <person name="Fujiyama A."/>
            <person name="Anterola A."/>
            <person name="Aoki S."/>
            <person name="Ashton N."/>
            <person name="Barbazuk W.B."/>
            <person name="Barker E."/>
            <person name="Bennetzen J."/>
            <person name="Bezanilla M."/>
            <person name="Blankenship R."/>
            <person name="Cho S.H."/>
            <person name="Dutcher S."/>
            <person name="Estelle M."/>
            <person name="Fawcett J.A."/>
            <person name="Gundlach H."/>
            <person name="Hanada K."/>
            <person name="Heyl A."/>
            <person name="Hicks K.A."/>
            <person name="Hugh J."/>
            <person name="Lohr M."/>
            <person name="Mayer K."/>
            <person name="Melkozernov A."/>
            <person name="Murata T."/>
            <person name="Nelson D."/>
            <person name="Pils B."/>
            <person name="Prigge M."/>
            <person name="Reiss B."/>
            <person name="Renner T."/>
            <person name="Rombauts S."/>
            <person name="Rushton P."/>
            <person name="Sanderfoot A."/>
            <person name="Schween G."/>
            <person name="Shiu S.-H."/>
            <person name="Stueber K."/>
            <person name="Theodoulou F.L."/>
            <person name="Tu H."/>
            <person name="Van de Peer Y."/>
            <person name="Verrier P.J."/>
            <person name="Waters E."/>
            <person name="Wood A."/>
            <person name="Yang L."/>
            <person name="Cove D."/>
            <person name="Cuming A."/>
            <person name="Hasebe M."/>
            <person name="Lucas S."/>
            <person name="Mishler D.B."/>
            <person name="Reski R."/>
            <person name="Grigoriev I."/>
            <person name="Quatrano R.S."/>
            <person name="Boore J.L."/>
        </authorList>
    </citation>
    <scope>NUCLEOTIDE SEQUENCE [LARGE SCALE GENOMIC DNA]</scope>
    <source>
        <strain evidence="3 4">cv. Gransden 2004</strain>
    </source>
</reference>
<dbReference type="EnsemblPlants" id="Pp3c15_11830V3.1">
    <property type="protein sequence ID" value="Pp3c15_11830V3.1"/>
    <property type="gene ID" value="Pp3c15_11830"/>
</dbReference>
<evidence type="ECO:0000259" key="1">
    <source>
        <dbReference type="Pfam" id="PF22936"/>
    </source>
</evidence>
<name>A0A2K1JCU9_PHYPA</name>
<accession>A0A2K1JCU9</accession>
<evidence type="ECO:0000313" key="3">
    <source>
        <dbReference type="EnsemblPlants" id="Pp3c15_11830V3.1"/>
    </source>
</evidence>
<evidence type="ECO:0000313" key="4">
    <source>
        <dbReference type="Proteomes" id="UP000006727"/>
    </source>
</evidence>
<keyword evidence="4" id="KW-1185">Reference proteome</keyword>
<reference evidence="2 4" key="2">
    <citation type="journal article" date="2018" name="Plant J.">
        <title>The Physcomitrella patens chromosome-scale assembly reveals moss genome structure and evolution.</title>
        <authorList>
            <person name="Lang D."/>
            <person name="Ullrich K.K."/>
            <person name="Murat F."/>
            <person name="Fuchs J."/>
            <person name="Jenkins J."/>
            <person name="Haas F.B."/>
            <person name="Piednoel M."/>
            <person name="Gundlach H."/>
            <person name="Van Bel M."/>
            <person name="Meyberg R."/>
            <person name="Vives C."/>
            <person name="Morata J."/>
            <person name="Symeonidi A."/>
            <person name="Hiss M."/>
            <person name="Muchero W."/>
            <person name="Kamisugi Y."/>
            <person name="Saleh O."/>
            <person name="Blanc G."/>
            <person name="Decker E.L."/>
            <person name="van Gessel N."/>
            <person name="Grimwood J."/>
            <person name="Hayes R.D."/>
            <person name="Graham S.W."/>
            <person name="Gunter L.E."/>
            <person name="McDaniel S.F."/>
            <person name="Hoernstein S.N.W."/>
            <person name="Larsson A."/>
            <person name="Li F.W."/>
            <person name="Perroud P.F."/>
            <person name="Phillips J."/>
            <person name="Ranjan P."/>
            <person name="Rokshar D.S."/>
            <person name="Rothfels C.J."/>
            <person name="Schneider L."/>
            <person name="Shu S."/>
            <person name="Stevenson D.W."/>
            <person name="Thummler F."/>
            <person name="Tillich M."/>
            <person name="Villarreal Aguilar J.C."/>
            <person name="Widiez T."/>
            <person name="Wong G.K."/>
            <person name="Wymore A."/>
            <person name="Zhang Y."/>
            <person name="Zimmer A.D."/>
            <person name="Quatrano R.S."/>
            <person name="Mayer K.F.X."/>
            <person name="Goodstein D."/>
            <person name="Casacuberta J.M."/>
            <person name="Vandepoele K."/>
            <person name="Reski R."/>
            <person name="Cuming A.C."/>
            <person name="Tuskan G.A."/>
            <person name="Maumus F."/>
            <person name="Salse J."/>
            <person name="Schmutz J."/>
            <person name="Rensing S.A."/>
        </authorList>
    </citation>
    <scope>NUCLEOTIDE SEQUENCE [LARGE SCALE GENOMIC DNA]</scope>
    <source>
        <strain evidence="3 4">cv. Gransden 2004</strain>
    </source>
</reference>
<gene>
    <name evidence="2" type="ORF">PHYPA_019638</name>
</gene>